<protein>
    <recommendedName>
        <fullName evidence="14">Protein kinase domain-containing protein</fullName>
    </recommendedName>
</protein>
<keyword evidence="16" id="KW-1185">Reference proteome</keyword>
<evidence type="ECO:0000256" key="2">
    <source>
        <dbReference type="ARBA" id="ARBA00008536"/>
    </source>
</evidence>
<keyword evidence="13" id="KW-0325">Glycoprotein</keyword>
<dbReference type="PROSITE" id="PS00108">
    <property type="entry name" value="PROTEIN_KINASE_ST"/>
    <property type="match status" value="1"/>
</dbReference>
<keyword evidence="5" id="KW-0812">Transmembrane</keyword>
<accession>A0AAV5JKN7</accession>
<evidence type="ECO:0000256" key="13">
    <source>
        <dbReference type="ARBA" id="ARBA00023180"/>
    </source>
</evidence>
<evidence type="ECO:0000256" key="1">
    <source>
        <dbReference type="ARBA" id="ARBA00004251"/>
    </source>
</evidence>
<evidence type="ECO:0000313" key="16">
    <source>
        <dbReference type="Proteomes" id="UP001054252"/>
    </source>
</evidence>
<dbReference type="SUPFAM" id="SSF56112">
    <property type="entry name" value="Protein kinase-like (PK-like)"/>
    <property type="match status" value="1"/>
</dbReference>
<dbReference type="InterPro" id="IPR011009">
    <property type="entry name" value="Kinase-like_dom_sf"/>
</dbReference>
<keyword evidence="12" id="KW-0675">Receptor</keyword>
<evidence type="ECO:0000313" key="15">
    <source>
        <dbReference type="EMBL" id="GKV15143.1"/>
    </source>
</evidence>
<dbReference type="FunFam" id="1.10.510.10:FF:000240">
    <property type="entry name" value="Lectin-domain containing receptor kinase A4.3"/>
    <property type="match status" value="1"/>
</dbReference>
<keyword evidence="7" id="KW-0430">Lectin</keyword>
<keyword evidence="11" id="KW-0472">Membrane</keyword>
<dbReference type="InterPro" id="IPR050528">
    <property type="entry name" value="L-type_Lectin-RKs"/>
</dbReference>
<keyword evidence="8" id="KW-0547">Nucleotide-binding</keyword>
<dbReference type="SMART" id="SM00220">
    <property type="entry name" value="S_TKc"/>
    <property type="match status" value="1"/>
</dbReference>
<evidence type="ECO:0000259" key="14">
    <source>
        <dbReference type="PROSITE" id="PS50011"/>
    </source>
</evidence>
<dbReference type="EMBL" id="BPVZ01000042">
    <property type="protein sequence ID" value="GKV15143.1"/>
    <property type="molecule type" value="Genomic_DNA"/>
</dbReference>
<dbReference type="GO" id="GO:0005524">
    <property type="term" value="F:ATP binding"/>
    <property type="evidence" value="ECO:0007669"/>
    <property type="project" value="UniProtKB-KW"/>
</dbReference>
<evidence type="ECO:0000256" key="8">
    <source>
        <dbReference type="ARBA" id="ARBA00022741"/>
    </source>
</evidence>
<dbReference type="AlphaFoldDB" id="A0AAV5JKN7"/>
<evidence type="ECO:0000256" key="3">
    <source>
        <dbReference type="ARBA" id="ARBA00010217"/>
    </source>
</evidence>
<evidence type="ECO:0000256" key="11">
    <source>
        <dbReference type="ARBA" id="ARBA00023136"/>
    </source>
</evidence>
<evidence type="ECO:0000256" key="9">
    <source>
        <dbReference type="ARBA" id="ARBA00022840"/>
    </source>
</evidence>
<dbReference type="Gene3D" id="1.10.510.10">
    <property type="entry name" value="Transferase(Phosphotransferase) domain 1"/>
    <property type="match status" value="1"/>
</dbReference>
<comment type="similarity">
    <text evidence="2">In the N-terminal section; belongs to the leguminous lectin family.</text>
</comment>
<dbReference type="InterPro" id="IPR008271">
    <property type="entry name" value="Ser/Thr_kinase_AS"/>
</dbReference>
<keyword evidence="6" id="KW-0732">Signal</keyword>
<dbReference type="Proteomes" id="UP001054252">
    <property type="component" value="Unassembled WGS sequence"/>
</dbReference>
<dbReference type="GO" id="GO:0004672">
    <property type="term" value="F:protein kinase activity"/>
    <property type="evidence" value="ECO:0007669"/>
    <property type="project" value="InterPro"/>
</dbReference>
<reference evidence="15 16" key="1">
    <citation type="journal article" date="2021" name="Commun. Biol.">
        <title>The genome of Shorea leprosula (Dipterocarpaceae) highlights the ecological relevance of drought in aseasonal tropical rainforests.</title>
        <authorList>
            <person name="Ng K.K.S."/>
            <person name="Kobayashi M.J."/>
            <person name="Fawcett J.A."/>
            <person name="Hatakeyama M."/>
            <person name="Paape T."/>
            <person name="Ng C.H."/>
            <person name="Ang C.C."/>
            <person name="Tnah L.H."/>
            <person name="Lee C.T."/>
            <person name="Nishiyama T."/>
            <person name="Sese J."/>
            <person name="O'Brien M.J."/>
            <person name="Copetti D."/>
            <person name="Mohd Noor M.I."/>
            <person name="Ong R.C."/>
            <person name="Putra M."/>
            <person name="Sireger I.Z."/>
            <person name="Indrioko S."/>
            <person name="Kosugi Y."/>
            <person name="Izuno A."/>
            <person name="Isagi Y."/>
            <person name="Lee S.L."/>
            <person name="Shimizu K.K."/>
        </authorList>
    </citation>
    <scope>NUCLEOTIDE SEQUENCE [LARGE SCALE GENOMIC DNA]</scope>
    <source>
        <strain evidence="15">214</strain>
    </source>
</reference>
<dbReference type="Gene3D" id="3.30.200.20">
    <property type="entry name" value="Phosphorylase Kinase, domain 1"/>
    <property type="match status" value="1"/>
</dbReference>
<dbReference type="PROSITE" id="PS50011">
    <property type="entry name" value="PROTEIN_KINASE_DOM"/>
    <property type="match status" value="1"/>
</dbReference>
<dbReference type="PANTHER" id="PTHR27007">
    <property type="match status" value="1"/>
</dbReference>
<comment type="similarity">
    <text evidence="3">In the C-terminal section; belongs to the protein kinase superfamily. Ser/Thr protein kinase family.</text>
</comment>
<comment type="subcellular location">
    <subcellularLocation>
        <location evidence="1">Cell membrane</location>
        <topology evidence="1">Single-pass type I membrane protein</topology>
    </subcellularLocation>
</comment>
<keyword evidence="9" id="KW-0067">ATP-binding</keyword>
<evidence type="ECO:0000256" key="6">
    <source>
        <dbReference type="ARBA" id="ARBA00022729"/>
    </source>
</evidence>
<evidence type="ECO:0000256" key="7">
    <source>
        <dbReference type="ARBA" id="ARBA00022734"/>
    </source>
</evidence>
<gene>
    <name evidence="15" type="ORF">SLEP1_g25945</name>
</gene>
<dbReference type="InterPro" id="IPR000719">
    <property type="entry name" value="Prot_kinase_dom"/>
</dbReference>
<keyword evidence="10" id="KW-1133">Transmembrane helix</keyword>
<name>A0AAV5JKN7_9ROSI</name>
<evidence type="ECO:0000256" key="5">
    <source>
        <dbReference type="ARBA" id="ARBA00022692"/>
    </source>
</evidence>
<feature type="domain" description="Protein kinase" evidence="14">
    <location>
        <begin position="1"/>
        <end position="261"/>
    </location>
</feature>
<proteinExistence type="inferred from homology"/>
<evidence type="ECO:0000256" key="10">
    <source>
        <dbReference type="ARBA" id="ARBA00022989"/>
    </source>
</evidence>
<dbReference type="Pfam" id="PF00069">
    <property type="entry name" value="Pkinase"/>
    <property type="match status" value="1"/>
</dbReference>
<sequence>MSFGDELQLGPREFSYDELSKATKNLADEEKIGKGGLGAIYKGFLRDSNTNVVVKRVSRGSKQGIKESSYSLMSSCLVVASIPISSKEEACYHGRLDTKIGQGIASTLLYLQEGDFCVLHRDIKASNIMLDSAFNAKLGDFGLARLVDHGKGSQTTLLVGTTGYIAPECHITSKTNKESDVYSFGVVALEIACGRKSIEPTCEEQQASLVAWVWEAYGNQTLLDVANKKLSIDFNVKEMEWLLLVGLWCTHPSHGMRSLIT</sequence>
<dbReference type="GO" id="GO:0002229">
    <property type="term" value="P:defense response to oomycetes"/>
    <property type="evidence" value="ECO:0007669"/>
    <property type="project" value="UniProtKB-ARBA"/>
</dbReference>
<dbReference type="GO" id="GO:0005886">
    <property type="term" value="C:plasma membrane"/>
    <property type="evidence" value="ECO:0007669"/>
    <property type="project" value="UniProtKB-SubCell"/>
</dbReference>
<evidence type="ECO:0000256" key="12">
    <source>
        <dbReference type="ARBA" id="ARBA00023170"/>
    </source>
</evidence>
<evidence type="ECO:0000256" key="4">
    <source>
        <dbReference type="ARBA" id="ARBA00022475"/>
    </source>
</evidence>
<comment type="caution">
    <text evidence="15">The sequence shown here is derived from an EMBL/GenBank/DDBJ whole genome shotgun (WGS) entry which is preliminary data.</text>
</comment>
<keyword evidence="4" id="KW-1003">Cell membrane</keyword>
<dbReference type="GO" id="GO:0030246">
    <property type="term" value="F:carbohydrate binding"/>
    <property type="evidence" value="ECO:0007669"/>
    <property type="project" value="UniProtKB-KW"/>
</dbReference>
<organism evidence="15 16">
    <name type="scientific">Rubroshorea leprosula</name>
    <dbReference type="NCBI Taxonomy" id="152421"/>
    <lineage>
        <taxon>Eukaryota</taxon>
        <taxon>Viridiplantae</taxon>
        <taxon>Streptophyta</taxon>
        <taxon>Embryophyta</taxon>
        <taxon>Tracheophyta</taxon>
        <taxon>Spermatophyta</taxon>
        <taxon>Magnoliopsida</taxon>
        <taxon>eudicotyledons</taxon>
        <taxon>Gunneridae</taxon>
        <taxon>Pentapetalae</taxon>
        <taxon>rosids</taxon>
        <taxon>malvids</taxon>
        <taxon>Malvales</taxon>
        <taxon>Dipterocarpaceae</taxon>
        <taxon>Rubroshorea</taxon>
    </lineage>
</organism>